<dbReference type="Pfam" id="PF02065">
    <property type="entry name" value="Melibiase"/>
    <property type="match status" value="1"/>
</dbReference>
<dbReference type="InterPro" id="IPR013785">
    <property type="entry name" value="Aldolase_TIM"/>
</dbReference>
<dbReference type="EC" id="3.2.1.22" evidence="1"/>
<accession>A0AB39YTC3</accession>
<proteinExistence type="predicted"/>
<dbReference type="RefSeq" id="WP_369745889.1">
    <property type="nucleotide sequence ID" value="NZ_CP165735.1"/>
</dbReference>
<evidence type="ECO:0000313" key="1">
    <source>
        <dbReference type="EMBL" id="XDV72156.1"/>
    </source>
</evidence>
<dbReference type="AlphaFoldDB" id="A0AB39YTC3"/>
<keyword evidence="1" id="KW-0378">Hydrolase</keyword>
<dbReference type="GO" id="GO:0004557">
    <property type="term" value="F:alpha-galactosidase activity"/>
    <property type="evidence" value="ECO:0007669"/>
    <property type="project" value="UniProtKB-EC"/>
</dbReference>
<dbReference type="InterPro" id="IPR017853">
    <property type="entry name" value="GH"/>
</dbReference>
<organism evidence="1">
    <name type="scientific">Paenarthrobacter sp. AMU7</name>
    <dbReference type="NCBI Taxonomy" id="3162492"/>
    <lineage>
        <taxon>Bacteria</taxon>
        <taxon>Bacillati</taxon>
        <taxon>Actinomycetota</taxon>
        <taxon>Actinomycetes</taxon>
        <taxon>Micrococcales</taxon>
        <taxon>Micrococcaceae</taxon>
        <taxon>Paenarthrobacter</taxon>
    </lineage>
</organism>
<dbReference type="Gene3D" id="3.20.20.70">
    <property type="entry name" value="Aldolase class I"/>
    <property type="match status" value="1"/>
</dbReference>
<sequence length="713" mass="79726">MTEQQIRTTTNGLQNTALLDEFCAGEPGGFMDCYVVLNGSVLRVGNSALERSWDLGQSIPTVVSLKNKATNKEWFAAEETSDWLRTVDRRYAFYNSSLFTGDRLGIAVRTVRDDDHGVAREHLKVEVDLTFEASEVRWTHIIYPGVPILRSFVSVTLNDRVEACGPVPAQESESAGLEAPHLRELEGGYQDCFPLEPSHCGWKSVEFVDVTDDMDNLVIASTGLFSRREQRFMKGNLVSVQDHLSKDGLTLIKEGPTALGYLGGVESDFFIKGQNVFTTGWSFGRGDLEKSKTLTTYGSSVVLWSGEETDALSALNEYHGAIHVFDPEKDAFVMSNTWGDQSSDGRLSEQFLLEELEVAQKTGVTLYQIDDGWQNGTTANSINPGGAWGKGYYESNPDFWRVNPTRFPNGLEPIVASANAKGIRMGLWFSPDSLNDFENWEKDSDTLIDLHKQYGISAYKLDGIEFTSKIGEENLTKLMQRVLTGTNRGVFFNMDVTAGVRSGYYGQLQYGSLFLENRFTGKFGGWPNYYPHRTLRNIWMLSRYYPTYRLQAEFLNVHRNTDLYPDDALAPSSCGLEYALAVTLFANPLAWMEQTGLNEESVETLGRVIPRYREVQSEILSGHVLPIGNEPNGTTWTGFQSITSDHSGYLLILKEHNSEPAHSYQLWDLRGKELKLEPVLGAAQQSGATVDETGNTVFQLDGLFAYALYKYTC</sequence>
<reference evidence="1" key="1">
    <citation type="submission" date="2024-07" db="EMBL/GenBank/DDBJ databases">
        <authorList>
            <person name="Li J."/>
            <person name="Wei H."/>
            <person name="Ma J."/>
        </authorList>
    </citation>
    <scope>NUCLEOTIDE SEQUENCE</scope>
    <source>
        <strain evidence="1">AMU7</strain>
    </source>
</reference>
<dbReference type="EMBL" id="CP165735">
    <property type="protein sequence ID" value="XDV72156.1"/>
    <property type="molecule type" value="Genomic_DNA"/>
</dbReference>
<protein>
    <submittedName>
        <fullName evidence="1">Alpha-galactosidase</fullName>
        <ecNumber evidence="1">3.2.1.22</ecNumber>
    </submittedName>
</protein>
<gene>
    <name evidence="1" type="ORF">ABQM86_02920</name>
</gene>
<keyword evidence="1" id="KW-0326">Glycosidase</keyword>
<dbReference type="SUPFAM" id="SSF51445">
    <property type="entry name" value="(Trans)glycosidases"/>
    <property type="match status" value="1"/>
</dbReference>
<name>A0AB39YTC3_9MICC</name>